<evidence type="ECO:0000313" key="7">
    <source>
        <dbReference type="Proteomes" id="UP000631653"/>
    </source>
</evidence>
<dbReference type="PRINTS" id="PR00419">
    <property type="entry name" value="ADXRDTASE"/>
</dbReference>
<gene>
    <name evidence="6" type="ORF">GOB81_11310</name>
</gene>
<organism evidence="6 7">
    <name type="scientific">Acetobacter conturbans</name>
    <dbReference type="NCBI Taxonomy" id="1737472"/>
    <lineage>
        <taxon>Bacteria</taxon>
        <taxon>Pseudomonadati</taxon>
        <taxon>Pseudomonadota</taxon>
        <taxon>Alphaproteobacteria</taxon>
        <taxon>Acetobacterales</taxon>
        <taxon>Acetobacteraceae</taxon>
        <taxon>Acetobacter</taxon>
    </lineage>
</organism>
<evidence type="ECO:0000259" key="5">
    <source>
        <dbReference type="Pfam" id="PF22780"/>
    </source>
</evidence>
<evidence type="ECO:0000256" key="2">
    <source>
        <dbReference type="ARBA" id="ARBA00022630"/>
    </source>
</evidence>
<evidence type="ECO:0000259" key="4">
    <source>
        <dbReference type="Pfam" id="PF03486"/>
    </source>
</evidence>
<proteinExistence type="predicted"/>
<dbReference type="InterPro" id="IPR036188">
    <property type="entry name" value="FAD/NAD-bd_sf"/>
</dbReference>
<dbReference type="InterPro" id="IPR057661">
    <property type="entry name" value="RsdA/BaiN/AoA(So)_Rossmann"/>
</dbReference>
<dbReference type="PANTHER" id="PTHR42887:SF1">
    <property type="entry name" value="BLR3961 PROTEIN"/>
    <property type="match status" value="1"/>
</dbReference>
<evidence type="ECO:0000256" key="1">
    <source>
        <dbReference type="ARBA" id="ARBA00001974"/>
    </source>
</evidence>
<dbReference type="NCBIfam" id="TIGR00275">
    <property type="entry name" value="aminoacetone oxidase family FAD-binding enzyme"/>
    <property type="match status" value="1"/>
</dbReference>
<dbReference type="Pfam" id="PF03486">
    <property type="entry name" value="HI0933_like"/>
    <property type="match status" value="1"/>
</dbReference>
<dbReference type="NCBIfam" id="TIGR03862">
    <property type="entry name" value="flavo_PP4765"/>
    <property type="match status" value="1"/>
</dbReference>
<dbReference type="Pfam" id="PF22780">
    <property type="entry name" value="HI0933_like_1st"/>
    <property type="match status" value="1"/>
</dbReference>
<protein>
    <submittedName>
        <fullName evidence="6">TIGR03862 family flavoprotein</fullName>
    </submittedName>
</protein>
<accession>A0ABX0K4Y4</accession>
<dbReference type="Gene3D" id="2.40.30.10">
    <property type="entry name" value="Translation factors"/>
    <property type="match status" value="1"/>
</dbReference>
<dbReference type="Gene3D" id="3.50.50.60">
    <property type="entry name" value="FAD/NAD(P)-binding domain"/>
    <property type="match status" value="1"/>
</dbReference>
<dbReference type="EMBL" id="WOSY01000010">
    <property type="protein sequence ID" value="NHN89210.1"/>
    <property type="molecule type" value="Genomic_DNA"/>
</dbReference>
<dbReference type="InterPro" id="IPR022460">
    <property type="entry name" value="Flavoprotein_PP4765"/>
</dbReference>
<dbReference type="InterPro" id="IPR055178">
    <property type="entry name" value="RsdA/BaiN/AoA(So)-like_dom"/>
</dbReference>
<feature type="domain" description="RsdA/BaiN/AoA(So)-like Rossmann fold-like" evidence="4">
    <location>
        <begin position="7"/>
        <end position="397"/>
    </location>
</feature>
<comment type="caution">
    <text evidence="6">The sequence shown here is derived from an EMBL/GenBank/DDBJ whole genome shotgun (WGS) entry which is preliminary data.</text>
</comment>
<keyword evidence="7" id="KW-1185">Reference proteome</keyword>
<dbReference type="InterPro" id="IPR023166">
    <property type="entry name" value="BaiN-like_dom_sf"/>
</dbReference>
<keyword evidence="3" id="KW-0274">FAD</keyword>
<dbReference type="SUPFAM" id="SSF160996">
    <property type="entry name" value="HI0933 insert domain-like"/>
    <property type="match status" value="1"/>
</dbReference>
<comment type="cofactor">
    <cofactor evidence="1">
        <name>FAD</name>
        <dbReference type="ChEBI" id="CHEBI:57692"/>
    </cofactor>
</comment>
<keyword evidence="2" id="KW-0285">Flavoprotein</keyword>
<dbReference type="Proteomes" id="UP000631653">
    <property type="component" value="Unassembled WGS sequence"/>
</dbReference>
<dbReference type="SUPFAM" id="SSF51905">
    <property type="entry name" value="FAD/NAD(P)-binding domain"/>
    <property type="match status" value="1"/>
</dbReference>
<dbReference type="RefSeq" id="WP_173570537.1">
    <property type="nucleotide sequence ID" value="NZ_WOSY01000010.1"/>
</dbReference>
<dbReference type="PANTHER" id="PTHR42887">
    <property type="entry name" value="OS12G0638800 PROTEIN"/>
    <property type="match status" value="1"/>
</dbReference>
<name>A0ABX0K4Y4_9PROT</name>
<reference evidence="6 7" key="1">
    <citation type="journal article" date="2020" name="Int. J. Syst. Evol. Microbiol.">
        <title>Novel acetic acid bacteria from cider fermentations: Acetobacter conturbans sp. nov. and Acetobacter fallax sp. nov.</title>
        <authorList>
            <person name="Sombolestani A.S."/>
            <person name="Cleenwerck I."/>
            <person name="Cnockaert M."/>
            <person name="Borremans W."/>
            <person name="Wieme A.D."/>
            <person name="De Vuyst L."/>
            <person name="Vandamme P."/>
        </authorList>
    </citation>
    <scope>NUCLEOTIDE SEQUENCE [LARGE SCALE GENOMIC DNA]</scope>
    <source>
        <strain evidence="6 7">LMG 1627</strain>
    </source>
</reference>
<dbReference type="InterPro" id="IPR004792">
    <property type="entry name" value="BaiN-like"/>
</dbReference>
<evidence type="ECO:0000256" key="3">
    <source>
        <dbReference type="ARBA" id="ARBA00022827"/>
    </source>
</evidence>
<sequence length="421" mass="45065">MTQKKPNILVIGGGPAGLSAAEIVSANGRAIVTVVDRMPTLGRKFLMAGRSGLNLTNAESETGFPKRYGNAQHWLVSAIAAFPPSAMIEWAETLGQPCFTGSSGRIFPKSMKGSPLLRAWIGRLAEQGVQFRAGLRWRGWNDQNEVILETREGHEETLSPDAVVLALGGGSWARLGSDGQWVSMLAARNVPLSPLRPANCGFLAEWTTPFADRFAGTPLKRIALSFAGETRRGEAVLTERGLEGGVVYALAVPVRDAIETRGEATVLVDLRPDLDVAVIVEKLKRVRPRESLTNRLRKAVQLPSVAVALLRESGIVPKDAESLAQRLKAVPVRLVATDSLDRAISTAGGVRQDAVDERFMLRAIPGVFVCGEMLDWEAPTGGYLLQAVMATGHAAGQGVLDWLAEREAVARTGVGAVSGRP</sequence>
<feature type="domain" description="RsdA/BaiN/AoA(So)-like insert" evidence="5">
    <location>
        <begin position="196"/>
        <end position="345"/>
    </location>
</feature>
<dbReference type="Gene3D" id="1.10.8.260">
    <property type="entry name" value="HI0933 insert domain-like"/>
    <property type="match status" value="1"/>
</dbReference>
<evidence type="ECO:0000313" key="6">
    <source>
        <dbReference type="EMBL" id="NHN89210.1"/>
    </source>
</evidence>